<evidence type="ECO:0000313" key="3">
    <source>
        <dbReference type="Proteomes" id="UP000596661"/>
    </source>
</evidence>
<keyword evidence="1" id="KW-0732">Signal</keyword>
<keyword evidence="3" id="KW-1185">Reference proteome</keyword>
<feature type="chain" id="PRO_5031151856" evidence="1">
    <location>
        <begin position="24"/>
        <end position="63"/>
    </location>
</feature>
<evidence type="ECO:0000313" key="2">
    <source>
        <dbReference type="EnsemblPlants" id="cds.novel_model_7469_5bd9a17a"/>
    </source>
</evidence>
<sequence>MKELYLCLLLPLELYHILTITRGSSSYKGKKNTKMKTKSLSAASQSIPNQSNQVSTMFIKGKL</sequence>
<feature type="signal peptide" evidence="1">
    <location>
        <begin position="1"/>
        <end position="23"/>
    </location>
</feature>
<reference evidence="2" key="1">
    <citation type="submission" date="2021-03" db="UniProtKB">
        <authorList>
            <consortium name="EnsemblPlants"/>
        </authorList>
    </citation>
    <scope>IDENTIFICATION</scope>
</reference>
<evidence type="ECO:0000256" key="1">
    <source>
        <dbReference type="SAM" id="SignalP"/>
    </source>
</evidence>
<name>A0A803RBM3_CANSA</name>
<organism evidence="2 3">
    <name type="scientific">Cannabis sativa</name>
    <name type="common">Hemp</name>
    <name type="synonym">Marijuana</name>
    <dbReference type="NCBI Taxonomy" id="3483"/>
    <lineage>
        <taxon>Eukaryota</taxon>
        <taxon>Viridiplantae</taxon>
        <taxon>Streptophyta</taxon>
        <taxon>Embryophyta</taxon>
        <taxon>Tracheophyta</taxon>
        <taxon>Spermatophyta</taxon>
        <taxon>Magnoliopsida</taxon>
        <taxon>eudicotyledons</taxon>
        <taxon>Gunneridae</taxon>
        <taxon>Pentapetalae</taxon>
        <taxon>rosids</taxon>
        <taxon>fabids</taxon>
        <taxon>Rosales</taxon>
        <taxon>Cannabaceae</taxon>
        <taxon>Cannabis</taxon>
    </lineage>
</organism>
<dbReference type="EMBL" id="UZAU01000837">
    <property type="status" value="NOT_ANNOTATED_CDS"/>
    <property type="molecule type" value="Genomic_DNA"/>
</dbReference>
<accession>A0A803RBM3</accession>
<dbReference type="EnsemblPlants" id="novel_model_7469_5bd9a17a">
    <property type="protein sequence ID" value="cds.novel_model_7469_5bd9a17a"/>
    <property type="gene ID" value="novel_gene_3980_5bd9a17a"/>
</dbReference>
<dbReference type="Proteomes" id="UP000596661">
    <property type="component" value="Unassembled WGS sequence"/>
</dbReference>
<dbReference type="Gramene" id="novel_model_7469_5bd9a17a">
    <property type="protein sequence ID" value="cds.novel_model_7469_5bd9a17a"/>
    <property type="gene ID" value="novel_gene_3980_5bd9a17a"/>
</dbReference>
<proteinExistence type="predicted"/>
<dbReference type="AlphaFoldDB" id="A0A803RBM3"/>
<protein>
    <submittedName>
        <fullName evidence="2">Uncharacterized protein</fullName>
    </submittedName>
</protein>